<keyword evidence="1" id="KW-1185">Reference proteome</keyword>
<dbReference type="AlphaFoldDB" id="A0A1S3T8W0"/>
<sequence length="295" mass="32258">MQLRVKGPNGSIRARGLLDSGAMTTILTNKCADAIGVTRRPGTSHIEGIDGMRGSTCAEAVVTLTSPSHQVISKNHTVLLIDSITTNVPPVPISTAVRRRLADLPLADPDFDRPGPIDILIGADLYARIVTGPATSLGPSMPSAFETNGYGYIILGAAPSQTATLAALTTGTDEPVSEVHKTIQRFWQLEEVRPPNIEPTPEDPAELLFQQTTRRDASGRFYVRLPFARSPDALGNSRDQALQRFRALERRFRSDPNHRDLYVKFMEQYEADGFMSPAPPDALINPHYFLPHHGV</sequence>
<proteinExistence type="predicted"/>
<dbReference type="PANTHER" id="PTHR47331:SF5">
    <property type="entry name" value="RIBONUCLEASE H"/>
    <property type="match status" value="1"/>
</dbReference>
<accession>A0A1S3T8W0</accession>
<dbReference type="OrthoDB" id="8065733at2759"/>
<name>A0A1S3T8W0_VIGRR</name>
<organism evidence="1 2">
    <name type="scientific">Vigna radiata var. radiata</name>
    <name type="common">Mung bean</name>
    <name type="synonym">Phaseolus aureus</name>
    <dbReference type="NCBI Taxonomy" id="3916"/>
    <lineage>
        <taxon>Eukaryota</taxon>
        <taxon>Viridiplantae</taxon>
        <taxon>Streptophyta</taxon>
        <taxon>Embryophyta</taxon>
        <taxon>Tracheophyta</taxon>
        <taxon>Spermatophyta</taxon>
        <taxon>Magnoliopsida</taxon>
        <taxon>eudicotyledons</taxon>
        <taxon>Gunneridae</taxon>
        <taxon>Pentapetalae</taxon>
        <taxon>rosids</taxon>
        <taxon>fabids</taxon>
        <taxon>Fabales</taxon>
        <taxon>Fabaceae</taxon>
        <taxon>Papilionoideae</taxon>
        <taxon>50 kb inversion clade</taxon>
        <taxon>NPAAA clade</taxon>
        <taxon>indigoferoid/millettioid clade</taxon>
        <taxon>Phaseoleae</taxon>
        <taxon>Vigna</taxon>
    </lineage>
</organism>
<dbReference type="KEGG" id="vra:106752925"/>
<gene>
    <name evidence="2" type="primary">LOC106752925</name>
</gene>
<reference evidence="2" key="1">
    <citation type="submission" date="2025-08" db="UniProtKB">
        <authorList>
            <consortium name="RefSeq"/>
        </authorList>
    </citation>
    <scope>IDENTIFICATION</scope>
    <source>
        <tissue evidence="2">Leaf</tissue>
    </source>
</reference>
<evidence type="ECO:0000313" key="1">
    <source>
        <dbReference type="Proteomes" id="UP000087766"/>
    </source>
</evidence>
<dbReference type="PANTHER" id="PTHR47331">
    <property type="entry name" value="PHD-TYPE DOMAIN-CONTAINING PROTEIN"/>
    <property type="match status" value="1"/>
</dbReference>
<dbReference type="GeneID" id="106752925"/>
<protein>
    <submittedName>
        <fullName evidence="2">Uncharacterized protein LOC106752925</fullName>
    </submittedName>
</protein>
<dbReference type="Proteomes" id="UP000087766">
    <property type="component" value="Unplaced"/>
</dbReference>
<feature type="non-terminal residue" evidence="2">
    <location>
        <position position="295"/>
    </location>
</feature>
<dbReference type="STRING" id="3916.A0A1S3T8W0"/>
<evidence type="ECO:0000313" key="2">
    <source>
        <dbReference type="RefSeq" id="XP_014490194.1"/>
    </source>
</evidence>
<dbReference type="RefSeq" id="XP_014490194.1">
    <property type="nucleotide sequence ID" value="XM_014634708.1"/>
</dbReference>